<keyword evidence="2" id="KW-1185">Reference proteome</keyword>
<evidence type="ECO:0000313" key="1">
    <source>
        <dbReference type="EMBL" id="EMP31506.1"/>
    </source>
</evidence>
<evidence type="ECO:0000313" key="2">
    <source>
        <dbReference type="Proteomes" id="UP000031443"/>
    </source>
</evidence>
<dbReference type="Proteomes" id="UP000031443">
    <property type="component" value="Unassembled WGS sequence"/>
</dbReference>
<protein>
    <submittedName>
        <fullName evidence="1">Uncharacterized protein</fullName>
    </submittedName>
</protein>
<accession>M7B0X5</accession>
<dbReference type="EMBL" id="KB545240">
    <property type="protein sequence ID" value="EMP31506.1"/>
    <property type="molecule type" value="Genomic_DNA"/>
</dbReference>
<dbReference type="AlphaFoldDB" id="M7B0X5"/>
<proteinExistence type="predicted"/>
<reference evidence="2" key="1">
    <citation type="journal article" date="2013" name="Nat. Genet.">
        <title>The draft genomes of soft-shell turtle and green sea turtle yield insights into the development and evolution of the turtle-specific body plan.</title>
        <authorList>
            <person name="Wang Z."/>
            <person name="Pascual-Anaya J."/>
            <person name="Zadissa A."/>
            <person name="Li W."/>
            <person name="Niimura Y."/>
            <person name="Huang Z."/>
            <person name="Li C."/>
            <person name="White S."/>
            <person name="Xiong Z."/>
            <person name="Fang D."/>
            <person name="Wang B."/>
            <person name="Ming Y."/>
            <person name="Chen Y."/>
            <person name="Zheng Y."/>
            <person name="Kuraku S."/>
            <person name="Pignatelli M."/>
            <person name="Herrero J."/>
            <person name="Beal K."/>
            <person name="Nozawa M."/>
            <person name="Li Q."/>
            <person name="Wang J."/>
            <person name="Zhang H."/>
            <person name="Yu L."/>
            <person name="Shigenobu S."/>
            <person name="Wang J."/>
            <person name="Liu J."/>
            <person name="Flicek P."/>
            <person name="Searle S."/>
            <person name="Wang J."/>
            <person name="Kuratani S."/>
            <person name="Yin Y."/>
            <person name="Aken B."/>
            <person name="Zhang G."/>
            <person name="Irie N."/>
        </authorList>
    </citation>
    <scope>NUCLEOTIDE SEQUENCE [LARGE SCALE GENOMIC DNA]</scope>
</reference>
<gene>
    <name evidence="1" type="ORF">UY3_11359</name>
</gene>
<sequence length="95" mass="10574">MRRPMALLNNDKCVARNHSGFPNLYVDTTKKPCSDQATAVSELQVSCQNDLVHWENEDDVTGTATLLDTSVIKEHVKAEKLNDMGPDPKPMTSME</sequence>
<name>M7B0X5_CHEMY</name>
<organism evidence="1 2">
    <name type="scientific">Chelonia mydas</name>
    <name type="common">Green sea-turtle</name>
    <name type="synonym">Chelonia agassizi</name>
    <dbReference type="NCBI Taxonomy" id="8469"/>
    <lineage>
        <taxon>Eukaryota</taxon>
        <taxon>Metazoa</taxon>
        <taxon>Chordata</taxon>
        <taxon>Craniata</taxon>
        <taxon>Vertebrata</taxon>
        <taxon>Euteleostomi</taxon>
        <taxon>Archelosauria</taxon>
        <taxon>Testudinata</taxon>
        <taxon>Testudines</taxon>
        <taxon>Cryptodira</taxon>
        <taxon>Durocryptodira</taxon>
        <taxon>Americhelydia</taxon>
        <taxon>Chelonioidea</taxon>
        <taxon>Cheloniidae</taxon>
        <taxon>Chelonia</taxon>
    </lineage>
</organism>